<dbReference type="PANTHER" id="PTHR33909">
    <property type="entry name" value="SEC TRANSLOCON ACCESSORY COMPLEX SUBUNIT YAJC"/>
    <property type="match status" value="1"/>
</dbReference>
<keyword evidence="5" id="KW-1003">Cell membrane</keyword>
<evidence type="ECO:0000256" key="10">
    <source>
        <dbReference type="ARBA" id="ARBA00023136"/>
    </source>
</evidence>
<comment type="caution">
    <text evidence="12">The sequence shown here is derived from an EMBL/GenBank/DDBJ whole genome shotgun (WGS) entry which is preliminary data.</text>
</comment>
<keyword evidence="7" id="KW-0653">Protein transport</keyword>
<feature type="transmembrane region" description="Helical" evidence="11">
    <location>
        <begin position="6"/>
        <end position="32"/>
    </location>
</feature>
<evidence type="ECO:0000313" key="12">
    <source>
        <dbReference type="EMBL" id="HJG88426.1"/>
    </source>
</evidence>
<evidence type="ECO:0000256" key="1">
    <source>
        <dbReference type="ARBA" id="ARBA00004162"/>
    </source>
</evidence>
<evidence type="ECO:0000256" key="2">
    <source>
        <dbReference type="ARBA" id="ARBA00006742"/>
    </source>
</evidence>
<sequence length="108" mass="11876">MTTLSILLQSAAGSGMSSILMMVALIAIFYFFMIRPQTKRQKEIRKFRESLTAGDKVVTAGGLFGKIKEVKSDSFIIEIAENTRVRIAKDSVYPSAADAKDNNAQQAK</sequence>
<dbReference type="InterPro" id="IPR003849">
    <property type="entry name" value="Preprotein_translocase_YajC"/>
</dbReference>
<keyword evidence="10 11" id="KW-0472">Membrane</keyword>
<organism evidence="12 13">
    <name type="scientific">Barnesiella viscericola</name>
    <dbReference type="NCBI Taxonomy" id="397865"/>
    <lineage>
        <taxon>Bacteria</taxon>
        <taxon>Pseudomonadati</taxon>
        <taxon>Bacteroidota</taxon>
        <taxon>Bacteroidia</taxon>
        <taxon>Bacteroidales</taxon>
        <taxon>Barnesiellaceae</taxon>
        <taxon>Barnesiella</taxon>
    </lineage>
</organism>
<protein>
    <recommendedName>
        <fullName evidence="3">Sec translocon accessory complex subunit YajC</fullName>
    </recommendedName>
</protein>
<evidence type="ECO:0000256" key="9">
    <source>
        <dbReference type="ARBA" id="ARBA00023010"/>
    </source>
</evidence>
<proteinExistence type="inferred from homology"/>
<dbReference type="GO" id="GO:0005886">
    <property type="term" value="C:plasma membrane"/>
    <property type="evidence" value="ECO:0007669"/>
    <property type="project" value="UniProtKB-SubCell"/>
</dbReference>
<keyword evidence="4" id="KW-0813">Transport</keyword>
<evidence type="ECO:0000313" key="13">
    <source>
        <dbReference type="Proteomes" id="UP000757103"/>
    </source>
</evidence>
<dbReference type="GO" id="GO:0015031">
    <property type="term" value="P:protein transport"/>
    <property type="evidence" value="ECO:0007669"/>
    <property type="project" value="UniProtKB-KW"/>
</dbReference>
<dbReference type="RefSeq" id="WP_025279568.1">
    <property type="nucleotide sequence ID" value="NZ_CAKMIC010000005.1"/>
</dbReference>
<dbReference type="EMBL" id="DYUD01000011">
    <property type="protein sequence ID" value="HJG88426.1"/>
    <property type="molecule type" value="Genomic_DNA"/>
</dbReference>
<dbReference type="PRINTS" id="PR01853">
    <property type="entry name" value="YAJCTRNLCASE"/>
</dbReference>
<evidence type="ECO:0000256" key="5">
    <source>
        <dbReference type="ARBA" id="ARBA00022475"/>
    </source>
</evidence>
<dbReference type="SMART" id="SM01323">
    <property type="entry name" value="YajC"/>
    <property type="match status" value="1"/>
</dbReference>
<evidence type="ECO:0000256" key="11">
    <source>
        <dbReference type="SAM" id="Phobius"/>
    </source>
</evidence>
<dbReference type="NCBIfam" id="TIGR00739">
    <property type="entry name" value="yajC"/>
    <property type="match status" value="1"/>
</dbReference>
<gene>
    <name evidence="12" type="primary">yajC</name>
    <name evidence="12" type="ORF">K8U91_02965</name>
</gene>
<dbReference type="Proteomes" id="UP000757103">
    <property type="component" value="Unassembled WGS sequence"/>
</dbReference>
<evidence type="ECO:0000256" key="6">
    <source>
        <dbReference type="ARBA" id="ARBA00022692"/>
    </source>
</evidence>
<dbReference type="Pfam" id="PF02699">
    <property type="entry name" value="YajC"/>
    <property type="match status" value="1"/>
</dbReference>
<evidence type="ECO:0000256" key="3">
    <source>
        <dbReference type="ARBA" id="ARBA00014962"/>
    </source>
</evidence>
<evidence type="ECO:0000256" key="7">
    <source>
        <dbReference type="ARBA" id="ARBA00022927"/>
    </source>
</evidence>
<dbReference type="GeneID" id="90530300"/>
<dbReference type="AlphaFoldDB" id="A0A921MQT3"/>
<reference evidence="12" key="1">
    <citation type="journal article" date="2021" name="PeerJ">
        <title>Extensive microbial diversity within the chicken gut microbiome revealed by metagenomics and culture.</title>
        <authorList>
            <person name="Gilroy R."/>
            <person name="Ravi A."/>
            <person name="Getino M."/>
            <person name="Pursley I."/>
            <person name="Horton D.L."/>
            <person name="Alikhan N.F."/>
            <person name="Baker D."/>
            <person name="Gharbi K."/>
            <person name="Hall N."/>
            <person name="Watson M."/>
            <person name="Adriaenssens E.M."/>
            <person name="Foster-Nyarko E."/>
            <person name="Jarju S."/>
            <person name="Secka A."/>
            <person name="Antonio M."/>
            <person name="Oren A."/>
            <person name="Chaudhuri R.R."/>
            <person name="La Ragione R."/>
            <person name="Hildebrand F."/>
            <person name="Pallen M.J."/>
        </authorList>
    </citation>
    <scope>NUCLEOTIDE SEQUENCE</scope>
    <source>
        <strain evidence="12">CHK121-7720</strain>
    </source>
</reference>
<dbReference type="PANTHER" id="PTHR33909:SF1">
    <property type="entry name" value="SEC TRANSLOCON ACCESSORY COMPLEX SUBUNIT YAJC"/>
    <property type="match status" value="1"/>
</dbReference>
<keyword evidence="8 11" id="KW-1133">Transmembrane helix</keyword>
<keyword evidence="9" id="KW-0811">Translocation</keyword>
<comment type="similarity">
    <text evidence="2">Belongs to the YajC family.</text>
</comment>
<name>A0A921MQT3_9BACT</name>
<comment type="subcellular location">
    <subcellularLocation>
        <location evidence="1">Cell membrane</location>
        <topology evidence="1">Single-pass membrane protein</topology>
    </subcellularLocation>
</comment>
<keyword evidence="6 11" id="KW-0812">Transmembrane</keyword>
<accession>A0A921MQT3</accession>
<evidence type="ECO:0000256" key="8">
    <source>
        <dbReference type="ARBA" id="ARBA00022989"/>
    </source>
</evidence>
<evidence type="ECO:0000256" key="4">
    <source>
        <dbReference type="ARBA" id="ARBA00022448"/>
    </source>
</evidence>
<reference evidence="12" key="2">
    <citation type="submission" date="2021-09" db="EMBL/GenBank/DDBJ databases">
        <authorList>
            <person name="Gilroy R."/>
        </authorList>
    </citation>
    <scope>NUCLEOTIDE SEQUENCE</scope>
    <source>
        <strain evidence="12">CHK121-7720</strain>
    </source>
</reference>